<gene>
    <name evidence="7" type="ORF">BN656_01855</name>
</gene>
<organism evidence="7 8">
    <name type="scientific">Bacteroides pectinophilus CAG:437</name>
    <dbReference type="NCBI Taxonomy" id="1263051"/>
    <lineage>
        <taxon>Bacteria</taxon>
        <taxon>Bacillati</taxon>
        <taxon>Bacillota</taxon>
        <taxon>Clostridia</taxon>
        <taxon>Eubacteriales</taxon>
    </lineage>
</organism>
<name>R7B283_9FIRM</name>
<evidence type="ECO:0000256" key="3">
    <source>
        <dbReference type="ARBA" id="ARBA00022692"/>
    </source>
</evidence>
<evidence type="ECO:0000256" key="1">
    <source>
        <dbReference type="ARBA" id="ARBA00004651"/>
    </source>
</evidence>
<evidence type="ECO:0000256" key="5">
    <source>
        <dbReference type="ARBA" id="ARBA00023136"/>
    </source>
</evidence>
<keyword evidence="4 6" id="KW-1133">Transmembrane helix</keyword>
<feature type="transmembrane region" description="Helical" evidence="6">
    <location>
        <begin position="40"/>
        <end position="61"/>
    </location>
</feature>
<feature type="transmembrane region" description="Helical" evidence="6">
    <location>
        <begin position="111"/>
        <end position="129"/>
    </location>
</feature>
<dbReference type="EMBL" id="CBHH010000052">
    <property type="protein sequence ID" value="CDD57892.1"/>
    <property type="molecule type" value="Genomic_DNA"/>
</dbReference>
<feature type="transmembrane region" description="Helical" evidence="6">
    <location>
        <begin position="314"/>
        <end position="334"/>
    </location>
</feature>
<sequence>MGKKNIKEFIYNVIATALPTLMLQLVILPIVGTRMNGDEYGLLLTIVAGVMLVAAGLGNVLNNVRMLTDSEYKKKQIFGDFGVMLALGTAVVFIFTLAMSKHYNVVHASNYILNIILGLTLFLKEYYIVRFWIDLDYLGILKTNALCVAGYVAGMGLFMLGASWQLIYIVGNMVASIYIFKIYGVPKTIFNKTELFVSSVKKCVALTIATILSRALVYVDRLMLYPLMGGNDVSIYYVSTLIGKTITMAVTPINGYLLSKLAKKEDFNKKDFLKILSASVVIGVISYIACIIVARPVLEIMYPQYVNESMKYVYITTAASVISALSVVISPVVMRFCNMNWQIVINGMCFVVYVLSAYVLLEKYQLFGFCIGSVVANVTSLMLMILVFLFT</sequence>
<feature type="transmembrane region" description="Helical" evidence="6">
    <location>
        <begin position="141"/>
        <end position="160"/>
    </location>
</feature>
<keyword evidence="3 6" id="KW-0812">Transmembrane</keyword>
<dbReference type="PANTHER" id="PTHR30250">
    <property type="entry name" value="PST FAMILY PREDICTED COLANIC ACID TRANSPORTER"/>
    <property type="match status" value="1"/>
</dbReference>
<dbReference type="Proteomes" id="UP000018141">
    <property type="component" value="Unassembled WGS sequence"/>
</dbReference>
<evidence type="ECO:0000313" key="8">
    <source>
        <dbReference type="Proteomes" id="UP000018141"/>
    </source>
</evidence>
<dbReference type="AlphaFoldDB" id="R7B283"/>
<accession>R7B283</accession>
<feature type="transmembrane region" description="Helical" evidence="6">
    <location>
        <begin position="366"/>
        <end position="390"/>
    </location>
</feature>
<feature type="transmembrane region" description="Helical" evidence="6">
    <location>
        <begin position="9"/>
        <end position="28"/>
    </location>
</feature>
<protein>
    <submittedName>
        <fullName evidence="7">Polysaccharide biosynthesis protein</fullName>
    </submittedName>
</protein>
<evidence type="ECO:0000256" key="4">
    <source>
        <dbReference type="ARBA" id="ARBA00022989"/>
    </source>
</evidence>
<keyword evidence="5 6" id="KW-0472">Membrane</keyword>
<feature type="transmembrane region" description="Helical" evidence="6">
    <location>
        <begin position="235"/>
        <end position="259"/>
    </location>
</feature>
<feature type="transmembrane region" description="Helical" evidence="6">
    <location>
        <begin position="166"/>
        <end position="183"/>
    </location>
</feature>
<reference evidence="7" key="1">
    <citation type="submission" date="2012-11" db="EMBL/GenBank/DDBJ databases">
        <title>Dependencies among metagenomic species, viruses, plasmids and units of genetic variation.</title>
        <authorList>
            <person name="Nielsen H.B."/>
            <person name="Almeida M."/>
            <person name="Juncker A.S."/>
            <person name="Rasmussen S."/>
            <person name="Li J."/>
            <person name="Sunagawa S."/>
            <person name="Plichta D."/>
            <person name="Gautier L."/>
            <person name="Le Chatelier E."/>
            <person name="Peletier E."/>
            <person name="Bonde I."/>
            <person name="Nielsen T."/>
            <person name="Manichanh C."/>
            <person name="Arumugam M."/>
            <person name="Batto J."/>
            <person name="Santos M.B.Q.D."/>
            <person name="Blom N."/>
            <person name="Borruel N."/>
            <person name="Burgdorf K.S."/>
            <person name="Boumezbeur F."/>
            <person name="Casellas F."/>
            <person name="Dore J."/>
            <person name="Guarner F."/>
            <person name="Hansen T."/>
            <person name="Hildebrand F."/>
            <person name="Kaas R.S."/>
            <person name="Kennedy S."/>
            <person name="Kristiansen K."/>
            <person name="Kultima J.R."/>
            <person name="Leonard P."/>
            <person name="Levenez F."/>
            <person name="Lund O."/>
            <person name="Moumen B."/>
            <person name="Le Paslier D."/>
            <person name="Pons N."/>
            <person name="Pedersen O."/>
            <person name="Prifti E."/>
            <person name="Qin J."/>
            <person name="Raes J."/>
            <person name="Tap J."/>
            <person name="Tims S."/>
            <person name="Ussery D.W."/>
            <person name="Yamada T."/>
            <person name="MetaHit consortium"/>
            <person name="Renault P."/>
            <person name="Sicheritz-Ponten T."/>
            <person name="Bork P."/>
            <person name="Wang J."/>
            <person name="Brunak S."/>
            <person name="Ehrlich S.D."/>
        </authorList>
    </citation>
    <scope>NUCLEOTIDE SEQUENCE [LARGE SCALE GENOMIC DNA]</scope>
</reference>
<evidence type="ECO:0000256" key="2">
    <source>
        <dbReference type="ARBA" id="ARBA00022475"/>
    </source>
</evidence>
<feature type="transmembrane region" description="Helical" evidence="6">
    <location>
        <begin position="271"/>
        <end position="294"/>
    </location>
</feature>
<dbReference type="InterPro" id="IPR050833">
    <property type="entry name" value="Poly_Biosynth_Transport"/>
</dbReference>
<evidence type="ECO:0000313" key="7">
    <source>
        <dbReference type="EMBL" id="CDD57892.1"/>
    </source>
</evidence>
<feature type="transmembrane region" description="Helical" evidence="6">
    <location>
        <begin position="81"/>
        <end position="99"/>
    </location>
</feature>
<keyword evidence="2" id="KW-1003">Cell membrane</keyword>
<feature type="transmembrane region" description="Helical" evidence="6">
    <location>
        <begin position="341"/>
        <end position="360"/>
    </location>
</feature>
<comment type="caution">
    <text evidence="7">The sequence shown here is derived from an EMBL/GenBank/DDBJ whole genome shotgun (WGS) entry which is preliminary data.</text>
</comment>
<dbReference type="PANTHER" id="PTHR30250:SF11">
    <property type="entry name" value="O-ANTIGEN TRANSPORTER-RELATED"/>
    <property type="match status" value="1"/>
</dbReference>
<feature type="transmembrane region" description="Helical" evidence="6">
    <location>
        <begin position="195"/>
        <end position="215"/>
    </location>
</feature>
<proteinExistence type="predicted"/>
<evidence type="ECO:0000256" key="6">
    <source>
        <dbReference type="SAM" id="Phobius"/>
    </source>
</evidence>
<comment type="subcellular location">
    <subcellularLocation>
        <location evidence="1">Cell membrane</location>
        <topology evidence="1">Multi-pass membrane protein</topology>
    </subcellularLocation>
</comment>
<dbReference type="GO" id="GO:0005886">
    <property type="term" value="C:plasma membrane"/>
    <property type="evidence" value="ECO:0007669"/>
    <property type="project" value="UniProtKB-SubCell"/>
</dbReference>